<organism evidence="2 3">
    <name type="scientific">Oryzomonas rubra</name>
    <dbReference type="NCBI Taxonomy" id="2509454"/>
    <lineage>
        <taxon>Bacteria</taxon>
        <taxon>Pseudomonadati</taxon>
        <taxon>Thermodesulfobacteriota</taxon>
        <taxon>Desulfuromonadia</taxon>
        <taxon>Geobacterales</taxon>
        <taxon>Geobacteraceae</taxon>
        <taxon>Oryzomonas</taxon>
    </lineage>
</organism>
<comment type="caution">
    <text evidence="2">The sequence shown here is derived from an EMBL/GenBank/DDBJ whole genome shotgun (WGS) entry which is preliminary data.</text>
</comment>
<keyword evidence="3" id="KW-1185">Reference proteome</keyword>
<feature type="transmembrane region" description="Helical" evidence="1">
    <location>
        <begin position="44"/>
        <end position="69"/>
    </location>
</feature>
<dbReference type="EMBL" id="SRSD01000001">
    <property type="protein sequence ID" value="KAA0895226.1"/>
    <property type="molecule type" value="Genomic_DNA"/>
</dbReference>
<keyword evidence="1" id="KW-1133">Transmembrane helix</keyword>
<keyword evidence="1" id="KW-0812">Transmembrane</keyword>
<evidence type="ECO:0000256" key="1">
    <source>
        <dbReference type="SAM" id="Phobius"/>
    </source>
</evidence>
<gene>
    <name evidence="2" type="ORF">ET418_01520</name>
</gene>
<proteinExistence type="predicted"/>
<dbReference type="AlphaFoldDB" id="A0A5A9XQ81"/>
<feature type="transmembrane region" description="Helical" evidence="1">
    <location>
        <begin position="237"/>
        <end position="262"/>
    </location>
</feature>
<feature type="transmembrane region" description="Helical" evidence="1">
    <location>
        <begin position="116"/>
        <end position="133"/>
    </location>
</feature>
<evidence type="ECO:0000313" key="3">
    <source>
        <dbReference type="Proteomes" id="UP000324298"/>
    </source>
</evidence>
<protein>
    <submittedName>
        <fullName evidence="2">Uncharacterized protein</fullName>
    </submittedName>
</protein>
<keyword evidence="1" id="KW-0472">Membrane</keyword>
<feature type="transmembrane region" description="Helical" evidence="1">
    <location>
        <begin position="140"/>
        <end position="160"/>
    </location>
</feature>
<evidence type="ECO:0000313" key="2">
    <source>
        <dbReference type="EMBL" id="KAA0895226.1"/>
    </source>
</evidence>
<dbReference type="Proteomes" id="UP000324298">
    <property type="component" value="Unassembled WGS sequence"/>
</dbReference>
<dbReference type="OrthoDB" id="8958056at2"/>
<reference evidence="2 3" key="1">
    <citation type="submission" date="2019-04" db="EMBL/GenBank/DDBJ databases">
        <title>Geobacter ruber sp. nov., ferric-reducing bacteria isolated from paddy soil.</title>
        <authorList>
            <person name="Xu Z."/>
            <person name="Masuda Y."/>
            <person name="Itoh H."/>
            <person name="Senoo K."/>
        </authorList>
    </citation>
    <scope>NUCLEOTIDE SEQUENCE [LARGE SCALE GENOMIC DNA]</scope>
    <source>
        <strain evidence="2 3">Red88</strain>
    </source>
</reference>
<dbReference type="RefSeq" id="WP_149305807.1">
    <property type="nucleotide sequence ID" value="NZ_SRSD01000001.1"/>
</dbReference>
<accession>A0A5A9XQ81</accession>
<feature type="transmembrane region" description="Helical" evidence="1">
    <location>
        <begin position="180"/>
        <end position="198"/>
    </location>
</feature>
<feature type="transmembrane region" description="Helical" evidence="1">
    <location>
        <begin position="210"/>
        <end position="231"/>
    </location>
</feature>
<name>A0A5A9XQ81_9BACT</name>
<sequence>MNGNSSLTGQRDQKLKQFRNIGVYGSVIKPHRSMTAFQFLPNSLLSMIGIPLVLISVTLLGLPHIMFLWKVCFSYAFEHMGLGTDVHIYTLKIIPHYYLDIPSCSVNAEWPKMVDFYNAGIVFIALFVISFLFSENLTPFAYFLRILCFVQMTAFAYFQFAIEPFPYDLSGYMANLLRGGVVIVLLVPILFAITLYLYNMPLVQKMLVSIMTMGHLIIFIPLQALIHMYVIKTCSYLMLPTMFFLFGYLLEIFIVISFYGWAMSWVDIVNK</sequence>